<feature type="domain" description="Response regulatory" evidence="7">
    <location>
        <begin position="6"/>
        <end position="122"/>
    </location>
</feature>
<keyword evidence="1 5" id="KW-0597">Phosphoprotein</keyword>
<dbReference type="SUPFAM" id="SSF46894">
    <property type="entry name" value="C-terminal effector domain of the bipartite response regulators"/>
    <property type="match status" value="1"/>
</dbReference>
<evidence type="ECO:0000256" key="2">
    <source>
        <dbReference type="ARBA" id="ARBA00023015"/>
    </source>
</evidence>
<dbReference type="InterPro" id="IPR011006">
    <property type="entry name" value="CheY-like_superfamily"/>
</dbReference>
<dbReference type="InterPro" id="IPR000792">
    <property type="entry name" value="Tscrpt_reg_LuxR_C"/>
</dbReference>
<keyword evidence="2" id="KW-0805">Transcription regulation</keyword>
<dbReference type="GO" id="GO:0000160">
    <property type="term" value="P:phosphorelay signal transduction system"/>
    <property type="evidence" value="ECO:0007669"/>
    <property type="project" value="InterPro"/>
</dbReference>
<evidence type="ECO:0000313" key="9">
    <source>
        <dbReference type="Proteomes" id="UP000251666"/>
    </source>
</evidence>
<proteinExistence type="predicted"/>
<dbReference type="CDD" id="cd17535">
    <property type="entry name" value="REC_NarL-like"/>
    <property type="match status" value="1"/>
</dbReference>
<keyword evidence="4" id="KW-0804">Transcription</keyword>
<dbReference type="SMART" id="SM00448">
    <property type="entry name" value="REC"/>
    <property type="match status" value="1"/>
</dbReference>
<keyword evidence="3 8" id="KW-0238">DNA-binding</keyword>
<dbReference type="Pfam" id="PF00072">
    <property type="entry name" value="Response_reg"/>
    <property type="match status" value="1"/>
</dbReference>
<dbReference type="SUPFAM" id="SSF52172">
    <property type="entry name" value="CheY-like"/>
    <property type="match status" value="1"/>
</dbReference>
<dbReference type="SMART" id="SM00421">
    <property type="entry name" value="HTH_LUXR"/>
    <property type="match status" value="1"/>
</dbReference>
<dbReference type="AlphaFoldDB" id="A0A2Z4Z9J3"/>
<dbReference type="RefSeq" id="WP_208666882.1">
    <property type="nucleotide sequence ID" value="NZ_CP022201.1"/>
</dbReference>
<dbReference type="Pfam" id="PF00196">
    <property type="entry name" value="GerE"/>
    <property type="match status" value="1"/>
</dbReference>
<evidence type="ECO:0000259" key="6">
    <source>
        <dbReference type="PROSITE" id="PS50043"/>
    </source>
</evidence>
<dbReference type="EMBL" id="CP022202">
    <property type="protein sequence ID" value="AXA60086.1"/>
    <property type="molecule type" value="Genomic_DNA"/>
</dbReference>
<dbReference type="GO" id="GO:0003677">
    <property type="term" value="F:DNA binding"/>
    <property type="evidence" value="ECO:0007669"/>
    <property type="project" value="UniProtKB-KW"/>
</dbReference>
<gene>
    <name evidence="8" type="ORF">CEQ51_08375</name>
</gene>
<sequence length="213" mass="23418">MSKSIRLLIADDHAIMREGLKQMFVFADDLQVMAEAESGATALDRLQQGDIDLLLLDMNMPGLSGVDMISRIRSQYPQQKILVLSLHDEPEVALQTIRAGANGYLCKVCSLETLLGAIRRVASGARFLDPQIAERIALGNPGPGQHPYHGVLTERELEVLRLFAGGSSVTQIAEMLTISSKTVSTHKARLMDKMGFSSSVEIIRYAVRQQLIE</sequence>
<dbReference type="InterPro" id="IPR039420">
    <property type="entry name" value="WalR-like"/>
</dbReference>
<evidence type="ECO:0000259" key="7">
    <source>
        <dbReference type="PROSITE" id="PS50110"/>
    </source>
</evidence>
<protein>
    <submittedName>
        <fullName evidence="8">DNA-binding response regulator</fullName>
    </submittedName>
</protein>
<dbReference type="CDD" id="cd06170">
    <property type="entry name" value="LuxR_C_like"/>
    <property type="match status" value="1"/>
</dbReference>
<evidence type="ECO:0000256" key="3">
    <source>
        <dbReference type="ARBA" id="ARBA00023125"/>
    </source>
</evidence>
<dbReference type="PANTHER" id="PTHR43214:SF41">
    <property type="entry name" value="NITRATE_NITRITE RESPONSE REGULATOR PROTEIN NARP"/>
    <property type="match status" value="1"/>
</dbReference>
<dbReference type="PROSITE" id="PS50110">
    <property type="entry name" value="RESPONSE_REGULATORY"/>
    <property type="match status" value="1"/>
</dbReference>
<dbReference type="PROSITE" id="PS50043">
    <property type="entry name" value="HTH_LUXR_2"/>
    <property type="match status" value="1"/>
</dbReference>
<keyword evidence="9" id="KW-1185">Reference proteome</keyword>
<dbReference type="Proteomes" id="UP000251666">
    <property type="component" value="Chromosome"/>
</dbReference>
<feature type="domain" description="HTH luxR-type" evidence="6">
    <location>
        <begin position="143"/>
        <end position="210"/>
    </location>
</feature>
<dbReference type="GO" id="GO:0006355">
    <property type="term" value="P:regulation of DNA-templated transcription"/>
    <property type="evidence" value="ECO:0007669"/>
    <property type="project" value="InterPro"/>
</dbReference>
<dbReference type="PROSITE" id="PS00622">
    <property type="entry name" value="HTH_LUXR_1"/>
    <property type="match status" value="1"/>
</dbReference>
<dbReference type="InterPro" id="IPR001789">
    <property type="entry name" value="Sig_transdc_resp-reg_receiver"/>
</dbReference>
<dbReference type="KEGG" id="pthv:CE140_08535"/>
<organism evidence="8 9">
    <name type="scientific">Pseudomonas thivervalensis</name>
    <dbReference type="NCBI Taxonomy" id="86265"/>
    <lineage>
        <taxon>Bacteria</taxon>
        <taxon>Pseudomonadati</taxon>
        <taxon>Pseudomonadota</taxon>
        <taxon>Gammaproteobacteria</taxon>
        <taxon>Pseudomonadales</taxon>
        <taxon>Pseudomonadaceae</taxon>
        <taxon>Pseudomonas</taxon>
    </lineage>
</organism>
<evidence type="ECO:0000256" key="5">
    <source>
        <dbReference type="PROSITE-ProRule" id="PRU00169"/>
    </source>
</evidence>
<reference evidence="9" key="1">
    <citation type="journal article" date="2021" name="Front. Microbiol.">
        <title>Genomic Analysis of the 1-Aminocyclopropane-1-Carboxylate Deaminase-Producing Pseudomonas thivervalensis SC5 Reveals Its Multifaceted Roles in Soil and in Beneficial Interactions With Plants.</title>
        <authorList>
            <person name="Nascimento F.X."/>
            <person name="Uron P."/>
            <person name="Glick B.R."/>
            <person name="Giachini A."/>
            <person name="Rossi M.J."/>
        </authorList>
    </citation>
    <scope>NUCLEOTIDE SEQUENCE [LARGE SCALE GENOMIC DNA]</scope>
    <source>
        <strain evidence="9">PLM3</strain>
    </source>
</reference>
<evidence type="ECO:0000256" key="4">
    <source>
        <dbReference type="ARBA" id="ARBA00023163"/>
    </source>
</evidence>
<dbReference type="InterPro" id="IPR016032">
    <property type="entry name" value="Sig_transdc_resp-reg_C-effctor"/>
</dbReference>
<dbReference type="PRINTS" id="PR00038">
    <property type="entry name" value="HTHLUXR"/>
</dbReference>
<dbReference type="PANTHER" id="PTHR43214">
    <property type="entry name" value="TWO-COMPONENT RESPONSE REGULATOR"/>
    <property type="match status" value="1"/>
</dbReference>
<accession>A0A2Z4Z9J3</accession>
<dbReference type="InterPro" id="IPR058245">
    <property type="entry name" value="NreC/VraR/RcsB-like_REC"/>
</dbReference>
<dbReference type="Gene3D" id="3.40.50.2300">
    <property type="match status" value="1"/>
</dbReference>
<name>A0A2Z4Z9J3_9PSED</name>
<evidence type="ECO:0000313" key="8">
    <source>
        <dbReference type="EMBL" id="AXA60086.1"/>
    </source>
</evidence>
<feature type="modified residue" description="4-aspartylphosphate" evidence="5">
    <location>
        <position position="57"/>
    </location>
</feature>
<evidence type="ECO:0000256" key="1">
    <source>
        <dbReference type="ARBA" id="ARBA00022553"/>
    </source>
</evidence>